<dbReference type="InterPro" id="IPR009267">
    <property type="entry name" value="NTP_transf_6"/>
</dbReference>
<sequence>MALCDENQALLDYLRQNKQLWHILKTLPELPCNAWLAAGSIMETVWNLQAKFPADRGIRDYDLIYCDPGDLSWEAEDRLIQHGRRLWPNLEIEIRNQSRVHLWYPERFHIAIEPLTSITQAMLLWPATCHAIAVKLVGEELEVIAPWGLEDLWQGIARPNPACPDTQAFQKKVQRWTLLWDLTVCYNLKN</sequence>
<dbReference type="AlphaFoldDB" id="A0A2M7G5K7"/>
<reference evidence="1 2" key="1">
    <citation type="submission" date="2017-09" db="EMBL/GenBank/DDBJ databases">
        <title>Depth-based differentiation of microbial function through sediment-hosted aquifers and enrichment of novel symbionts in the deep terrestrial subsurface.</title>
        <authorList>
            <person name="Probst A.J."/>
            <person name="Ladd B."/>
            <person name="Jarett J.K."/>
            <person name="Geller-Mcgrath D.E."/>
            <person name="Sieber C.M."/>
            <person name="Emerson J.B."/>
            <person name="Anantharaman K."/>
            <person name="Thomas B.C."/>
            <person name="Malmstrom R."/>
            <person name="Stieglmeier M."/>
            <person name="Klingl A."/>
            <person name="Woyke T."/>
            <person name="Ryan C.M."/>
            <person name="Banfield J.F."/>
        </authorList>
    </citation>
    <scope>NUCLEOTIDE SEQUENCE [LARGE SCALE GENOMIC DNA]</scope>
    <source>
        <strain evidence="1">CG17_big_fil_post_rev_8_21_14_2_50_48_46</strain>
    </source>
</reference>
<proteinExistence type="predicted"/>
<protein>
    <recommendedName>
        <fullName evidence="3">Nucleotidyltransferase family protein</fullName>
    </recommendedName>
</protein>
<dbReference type="PANTHER" id="PTHR39166">
    <property type="entry name" value="BLL1166 PROTEIN"/>
    <property type="match status" value="1"/>
</dbReference>
<dbReference type="EMBL" id="PFFQ01000026">
    <property type="protein sequence ID" value="PIW17193.1"/>
    <property type="molecule type" value="Genomic_DNA"/>
</dbReference>
<evidence type="ECO:0008006" key="3">
    <source>
        <dbReference type="Google" id="ProtNLM"/>
    </source>
</evidence>
<name>A0A2M7G5K7_9BACT</name>
<dbReference type="Proteomes" id="UP000231019">
    <property type="component" value="Unassembled WGS sequence"/>
</dbReference>
<evidence type="ECO:0000313" key="1">
    <source>
        <dbReference type="EMBL" id="PIW17193.1"/>
    </source>
</evidence>
<organism evidence="1 2">
    <name type="scientific">bacterium (Candidatus Blackallbacteria) CG17_big_fil_post_rev_8_21_14_2_50_48_46</name>
    <dbReference type="NCBI Taxonomy" id="2014261"/>
    <lineage>
        <taxon>Bacteria</taxon>
        <taxon>Candidatus Blackallbacteria</taxon>
    </lineage>
</organism>
<accession>A0A2M7G5K7</accession>
<dbReference type="PANTHER" id="PTHR39166:SF1">
    <property type="entry name" value="BLL1166 PROTEIN"/>
    <property type="match status" value="1"/>
</dbReference>
<gene>
    <name evidence="1" type="ORF">COW36_09475</name>
</gene>
<comment type="caution">
    <text evidence="1">The sequence shown here is derived from an EMBL/GenBank/DDBJ whole genome shotgun (WGS) entry which is preliminary data.</text>
</comment>
<dbReference type="Pfam" id="PF06042">
    <property type="entry name" value="NTP_transf_6"/>
    <property type="match status" value="1"/>
</dbReference>
<evidence type="ECO:0000313" key="2">
    <source>
        <dbReference type="Proteomes" id="UP000231019"/>
    </source>
</evidence>